<evidence type="ECO:0000256" key="4">
    <source>
        <dbReference type="ARBA" id="ARBA00023134"/>
    </source>
</evidence>
<dbReference type="EC" id="2.7.7.105" evidence="5"/>
<keyword evidence="3 5" id="KW-0547">Nucleotide-binding</keyword>
<feature type="binding site" evidence="5">
    <location>
        <position position="173"/>
    </location>
    <ligand>
        <name>phosphoenolpyruvate</name>
        <dbReference type="ChEBI" id="CHEBI:58702"/>
    </ligand>
</feature>
<evidence type="ECO:0000256" key="3">
    <source>
        <dbReference type="ARBA" id="ARBA00022741"/>
    </source>
</evidence>
<dbReference type="PANTHER" id="PTHR40392:SF1">
    <property type="entry name" value="2-PHOSPHO-L-LACTATE GUANYLYLTRANSFERASE"/>
    <property type="match status" value="1"/>
</dbReference>
<dbReference type="HAMAP" id="MF_02114">
    <property type="entry name" value="CofC"/>
    <property type="match status" value="1"/>
</dbReference>
<dbReference type="Proteomes" id="UP000234462">
    <property type="component" value="Unassembled WGS sequence"/>
</dbReference>
<feature type="binding site" evidence="5">
    <location>
        <position position="149"/>
    </location>
    <ligand>
        <name>phosphoenolpyruvate</name>
        <dbReference type="ChEBI" id="CHEBI:58702"/>
    </ligand>
</feature>
<organism evidence="6 7">
    <name type="scientific">Brevibacterium jeotgali</name>
    <dbReference type="NCBI Taxonomy" id="1262550"/>
    <lineage>
        <taxon>Bacteria</taxon>
        <taxon>Bacillati</taxon>
        <taxon>Actinomycetota</taxon>
        <taxon>Actinomycetes</taxon>
        <taxon>Micrococcales</taxon>
        <taxon>Brevibacteriaceae</taxon>
        <taxon>Brevibacterium</taxon>
    </lineage>
</organism>
<dbReference type="GO" id="GO:0043814">
    <property type="term" value="F:phospholactate guanylyltransferase activity"/>
    <property type="evidence" value="ECO:0007669"/>
    <property type="project" value="InterPro"/>
</dbReference>
<dbReference type="GO" id="GO:0052645">
    <property type="term" value="P:F420-0 metabolic process"/>
    <property type="evidence" value="ECO:0007669"/>
    <property type="project" value="UniProtKB-UniRule"/>
</dbReference>
<keyword evidence="4 5" id="KW-0342">GTP-binding</keyword>
<keyword evidence="2 5" id="KW-0548">Nucleotidyltransferase</keyword>
<evidence type="ECO:0000313" key="6">
    <source>
        <dbReference type="EMBL" id="SMY11967.1"/>
    </source>
</evidence>
<dbReference type="AlphaFoldDB" id="A0A2H1L4Y5"/>
<feature type="binding site" evidence="5">
    <location>
        <position position="176"/>
    </location>
    <ligand>
        <name>phosphoenolpyruvate</name>
        <dbReference type="ChEBI" id="CHEBI:58702"/>
    </ligand>
</feature>
<protein>
    <recommendedName>
        <fullName evidence="5">Phosphoenolpyruvate guanylyltransferase</fullName>
        <shortName evidence="5">PEP guanylyltransferase</shortName>
        <ecNumber evidence="5">2.7.7.105</ecNumber>
    </recommendedName>
</protein>
<evidence type="ECO:0000313" key="7">
    <source>
        <dbReference type="Proteomes" id="UP000234462"/>
    </source>
</evidence>
<comment type="similarity">
    <text evidence="5">Belongs to the CofC family.</text>
</comment>
<dbReference type="PANTHER" id="PTHR40392">
    <property type="entry name" value="2-PHOSPHO-L-LACTATE GUANYLYLTRANSFERASE"/>
    <property type="match status" value="1"/>
</dbReference>
<dbReference type="GO" id="GO:0005525">
    <property type="term" value="F:GTP binding"/>
    <property type="evidence" value="ECO:0007669"/>
    <property type="project" value="UniProtKB-KW"/>
</dbReference>
<dbReference type="UniPathway" id="UPA00071"/>
<comment type="catalytic activity">
    <reaction evidence="5">
        <text>phosphoenolpyruvate + GTP + H(+) = enolpyruvoyl-2-diphospho-5'-guanosine + diphosphate</text>
        <dbReference type="Rhea" id="RHEA:30519"/>
        <dbReference type="ChEBI" id="CHEBI:15378"/>
        <dbReference type="ChEBI" id="CHEBI:33019"/>
        <dbReference type="ChEBI" id="CHEBI:37565"/>
        <dbReference type="ChEBI" id="CHEBI:58702"/>
        <dbReference type="ChEBI" id="CHEBI:143701"/>
        <dbReference type="EC" id="2.7.7.105"/>
    </reaction>
</comment>
<dbReference type="NCBIfam" id="TIGR03552">
    <property type="entry name" value="F420_cofC"/>
    <property type="match status" value="1"/>
</dbReference>
<keyword evidence="1 5" id="KW-0808">Transferase</keyword>
<keyword evidence="7" id="KW-1185">Reference proteome</keyword>
<dbReference type="EMBL" id="FXZM01000006">
    <property type="protein sequence ID" value="SMY11967.1"/>
    <property type="molecule type" value="Genomic_DNA"/>
</dbReference>
<evidence type="ECO:0000256" key="1">
    <source>
        <dbReference type="ARBA" id="ARBA00022679"/>
    </source>
</evidence>
<dbReference type="InterPro" id="IPR002835">
    <property type="entry name" value="CofC"/>
</dbReference>
<dbReference type="SUPFAM" id="SSF53448">
    <property type="entry name" value="Nucleotide-diphospho-sugar transferases"/>
    <property type="match status" value="1"/>
</dbReference>
<reference evidence="7" key="1">
    <citation type="submission" date="2017-03" db="EMBL/GenBank/DDBJ databases">
        <authorList>
            <person name="Monnet C."/>
        </authorList>
    </citation>
    <scope>NUCLEOTIDE SEQUENCE [LARGE SCALE GENOMIC DNA]</scope>
    <source>
        <strain evidence="7">SJ5-8</strain>
    </source>
</reference>
<evidence type="ECO:0000256" key="2">
    <source>
        <dbReference type="ARBA" id="ARBA00022695"/>
    </source>
</evidence>
<evidence type="ECO:0000256" key="5">
    <source>
        <dbReference type="HAMAP-Rule" id="MF_02114"/>
    </source>
</evidence>
<comment type="pathway">
    <text evidence="5">Cofactor biosynthesis; coenzyme F420 biosynthesis.</text>
</comment>
<dbReference type="RefSeq" id="WP_101588911.1">
    <property type="nucleotide sequence ID" value="NZ_FXZM01000006.1"/>
</dbReference>
<dbReference type="Gene3D" id="3.90.550.10">
    <property type="entry name" value="Spore Coat Polysaccharide Biosynthesis Protein SpsA, Chain A"/>
    <property type="match status" value="1"/>
</dbReference>
<accession>A0A2H1L4Y5</accession>
<proteinExistence type="inferred from homology"/>
<comment type="function">
    <text evidence="5">Guanylyltransferase that catalyzes the activation of phosphoenolpyruvate (PEP) as enolpyruvoyl-2-diphospho-5'-guanosine, via the condensation of PEP with GTP. It is involved in the biosynthesis of coenzyme F420, a hydride carrier cofactor.</text>
</comment>
<dbReference type="InterPro" id="IPR029044">
    <property type="entry name" value="Nucleotide-diphossugar_trans"/>
</dbReference>
<sequence>MRGTDAGALDALRWDLIIPVKRLERAKTRLEGLSVACRRRLALSFAVDAATAALACARVRRVLVVTADQRAAAELSLRGAVIVEETGDAGLNSAIREAAAAVRREEPLRRVAVMTGDLPAATSAEIDAALASAEPARRAVLADADSTGTVLLTANPLAGPEAPSPVRLRPRFGEGSCARHEEAGHRLLCGDHPGLRRDVDSRADLDAARRLGVGATTAAALSEPGSVLLAG</sequence>
<dbReference type="OrthoDB" id="9151145at2"/>
<gene>
    <name evidence="5" type="primary">fbiD</name>
    <name evidence="6" type="ORF">BJEO58_01561</name>
</gene>
<name>A0A2H1L4Y5_9MICO</name>
<dbReference type="Pfam" id="PF01983">
    <property type="entry name" value="CofC"/>
    <property type="match status" value="1"/>
</dbReference>